<organism evidence="2 3">
    <name type="scientific">Coniophora puteana (strain RWD-64-598)</name>
    <name type="common">Brown rot fungus</name>
    <dbReference type="NCBI Taxonomy" id="741705"/>
    <lineage>
        <taxon>Eukaryota</taxon>
        <taxon>Fungi</taxon>
        <taxon>Dikarya</taxon>
        <taxon>Basidiomycota</taxon>
        <taxon>Agaricomycotina</taxon>
        <taxon>Agaricomycetes</taxon>
        <taxon>Agaricomycetidae</taxon>
        <taxon>Boletales</taxon>
        <taxon>Coniophorineae</taxon>
        <taxon>Coniophoraceae</taxon>
        <taxon>Coniophora</taxon>
    </lineage>
</organism>
<protein>
    <submittedName>
        <fullName evidence="2">Uncharacterized protein</fullName>
    </submittedName>
</protein>
<sequence>MRSFITFAVLCASFVAAVPLPQLGGATDSLSSVQQELGETLAGLDGNMNLRRAPQLGGVTDGLSGLEQSAGQILAGLDGNLPLRRDSALGGLPGSAGQEVNVSPSELNEAGEIVHALQGAASLNGLGARQDPVSDTLGGLLGKLNLRQLDVLGGVPQEVTGVLGGLPAQSKDVSL</sequence>
<dbReference type="Proteomes" id="UP000053558">
    <property type="component" value="Unassembled WGS sequence"/>
</dbReference>
<name>A0A5M3M8V5_CONPW</name>
<reference evidence="3" key="1">
    <citation type="journal article" date="2012" name="Science">
        <title>The Paleozoic origin of enzymatic lignin decomposition reconstructed from 31 fungal genomes.</title>
        <authorList>
            <person name="Floudas D."/>
            <person name="Binder M."/>
            <person name="Riley R."/>
            <person name="Barry K."/>
            <person name="Blanchette R.A."/>
            <person name="Henrissat B."/>
            <person name="Martinez A.T."/>
            <person name="Otillar R."/>
            <person name="Spatafora J.W."/>
            <person name="Yadav J.S."/>
            <person name="Aerts A."/>
            <person name="Benoit I."/>
            <person name="Boyd A."/>
            <person name="Carlson A."/>
            <person name="Copeland A."/>
            <person name="Coutinho P.M."/>
            <person name="de Vries R.P."/>
            <person name="Ferreira P."/>
            <person name="Findley K."/>
            <person name="Foster B."/>
            <person name="Gaskell J."/>
            <person name="Glotzer D."/>
            <person name="Gorecki P."/>
            <person name="Heitman J."/>
            <person name="Hesse C."/>
            <person name="Hori C."/>
            <person name="Igarashi K."/>
            <person name="Jurgens J.A."/>
            <person name="Kallen N."/>
            <person name="Kersten P."/>
            <person name="Kohler A."/>
            <person name="Kuees U."/>
            <person name="Kumar T.K.A."/>
            <person name="Kuo A."/>
            <person name="LaButti K."/>
            <person name="Larrondo L.F."/>
            <person name="Lindquist E."/>
            <person name="Ling A."/>
            <person name="Lombard V."/>
            <person name="Lucas S."/>
            <person name="Lundell T."/>
            <person name="Martin R."/>
            <person name="McLaughlin D.J."/>
            <person name="Morgenstern I."/>
            <person name="Morin E."/>
            <person name="Murat C."/>
            <person name="Nagy L.G."/>
            <person name="Nolan M."/>
            <person name="Ohm R.A."/>
            <person name="Patyshakuliyeva A."/>
            <person name="Rokas A."/>
            <person name="Ruiz-Duenas F.J."/>
            <person name="Sabat G."/>
            <person name="Salamov A."/>
            <person name="Samejima M."/>
            <person name="Schmutz J."/>
            <person name="Slot J.C."/>
            <person name="St John F."/>
            <person name="Stenlid J."/>
            <person name="Sun H."/>
            <person name="Sun S."/>
            <person name="Syed K."/>
            <person name="Tsang A."/>
            <person name="Wiebenga A."/>
            <person name="Young D."/>
            <person name="Pisabarro A."/>
            <person name="Eastwood D.C."/>
            <person name="Martin F."/>
            <person name="Cullen D."/>
            <person name="Grigoriev I.V."/>
            <person name="Hibbett D.S."/>
        </authorList>
    </citation>
    <scope>NUCLEOTIDE SEQUENCE [LARGE SCALE GENOMIC DNA]</scope>
    <source>
        <strain evidence="3">RWD-64-598 SS2</strain>
    </source>
</reference>
<dbReference type="KEGG" id="cput:CONPUDRAFT_85387"/>
<evidence type="ECO:0000313" key="3">
    <source>
        <dbReference type="Proteomes" id="UP000053558"/>
    </source>
</evidence>
<keyword evidence="1" id="KW-0732">Signal</keyword>
<keyword evidence="3" id="KW-1185">Reference proteome</keyword>
<feature type="signal peptide" evidence="1">
    <location>
        <begin position="1"/>
        <end position="17"/>
    </location>
</feature>
<dbReference type="EMBL" id="JH711588">
    <property type="protein sequence ID" value="EIW75702.1"/>
    <property type="molecule type" value="Genomic_DNA"/>
</dbReference>
<dbReference type="RefSeq" id="XP_007774386.1">
    <property type="nucleotide sequence ID" value="XM_007776196.1"/>
</dbReference>
<gene>
    <name evidence="2" type="ORF">CONPUDRAFT_85387</name>
</gene>
<proteinExistence type="predicted"/>
<comment type="caution">
    <text evidence="2">The sequence shown here is derived from an EMBL/GenBank/DDBJ whole genome shotgun (WGS) entry which is preliminary data.</text>
</comment>
<dbReference type="GeneID" id="19210941"/>
<feature type="chain" id="PRO_5024307967" evidence="1">
    <location>
        <begin position="18"/>
        <end position="175"/>
    </location>
</feature>
<dbReference type="AlphaFoldDB" id="A0A5M3M8V5"/>
<evidence type="ECO:0000313" key="2">
    <source>
        <dbReference type="EMBL" id="EIW75702.1"/>
    </source>
</evidence>
<accession>A0A5M3M8V5</accession>
<evidence type="ECO:0000256" key="1">
    <source>
        <dbReference type="SAM" id="SignalP"/>
    </source>
</evidence>